<dbReference type="InterPro" id="IPR007391">
    <property type="entry name" value="Vancomycin_resist_VanW"/>
</dbReference>
<accession>F6DSM4</accession>
<dbReference type="HOGENOM" id="CLU_011572_2_1_9"/>
<dbReference type="InterPro" id="IPR011098">
    <property type="entry name" value="G5_dom"/>
</dbReference>
<keyword evidence="4" id="KW-1133">Transmembrane helix</keyword>
<evidence type="ECO:0000256" key="3">
    <source>
        <dbReference type="SAM" id="MobiDB-lite"/>
    </source>
</evidence>
<feature type="region of interest" description="Disordered" evidence="3">
    <location>
        <begin position="447"/>
        <end position="486"/>
    </location>
</feature>
<keyword evidence="2" id="KW-0175">Coiled coil</keyword>
<dbReference type="PANTHER" id="PTHR35788:SF1">
    <property type="entry name" value="EXPORTED PROTEIN"/>
    <property type="match status" value="1"/>
</dbReference>
<dbReference type="InterPro" id="IPR022029">
    <property type="entry name" value="YoaR-like_PG-bd"/>
</dbReference>
<dbReference type="KEGG" id="dru:Desru_2900"/>
<name>F6DSM4_DESRL</name>
<evidence type="ECO:0000313" key="7">
    <source>
        <dbReference type="Proteomes" id="UP000009234"/>
    </source>
</evidence>
<reference evidence="7" key="1">
    <citation type="submission" date="2011-05" db="EMBL/GenBank/DDBJ databases">
        <title>Complete sequence of Desulfotomaculum ruminis DSM 2154.</title>
        <authorList>
            <person name="Lucas S."/>
            <person name="Copeland A."/>
            <person name="Lapidus A."/>
            <person name="Cheng J.-F."/>
            <person name="Goodwin L."/>
            <person name="Pitluck S."/>
            <person name="Lu M."/>
            <person name="Detter J.C."/>
            <person name="Han C."/>
            <person name="Tapia R."/>
            <person name="Land M."/>
            <person name="Hauser L."/>
            <person name="Kyrpides N."/>
            <person name="Ivanova N."/>
            <person name="Mikhailova N."/>
            <person name="Pagani I."/>
            <person name="Stams A.J.M."/>
            <person name="Plugge C.M."/>
            <person name="Muyzer G."/>
            <person name="Kuever J."/>
            <person name="Parshina S.N."/>
            <person name="Ivanova A.E."/>
            <person name="Nazina T.N."/>
            <person name="Brambilla E."/>
            <person name="Spring S."/>
            <person name="Klenk H.-P."/>
            <person name="Woyke T."/>
        </authorList>
    </citation>
    <scope>NUCLEOTIDE SEQUENCE [LARGE SCALE GENOMIC DNA]</scope>
    <source>
        <strain evidence="7">ATCC 23193 / DSM 2154 / NCIB 8452 / DL</strain>
    </source>
</reference>
<dbReference type="STRING" id="696281.Desru_2900"/>
<dbReference type="Proteomes" id="UP000009234">
    <property type="component" value="Chromosome"/>
</dbReference>
<feature type="coiled-coil region" evidence="2">
    <location>
        <begin position="51"/>
        <end position="78"/>
    </location>
</feature>
<dbReference type="Pfam" id="PF12229">
    <property type="entry name" value="PG_binding_4"/>
    <property type="match status" value="1"/>
</dbReference>
<evidence type="ECO:0000313" key="6">
    <source>
        <dbReference type="EMBL" id="AEG61114.1"/>
    </source>
</evidence>
<gene>
    <name evidence="6" type="ordered locus">Desru_2900</name>
</gene>
<feature type="compositionally biased region" description="Basic and acidic residues" evidence="3">
    <location>
        <begin position="448"/>
        <end position="480"/>
    </location>
</feature>
<keyword evidence="7" id="KW-1185">Reference proteome</keyword>
<sequence>MSEAGAGTKTKWLVYLGISVLLVGAVVSGFLLRLEQAEANKVPPGVSVRGLDMSNWEREQVEEKLEELAQDLSTQEVSVVFEDQTRTVSLEELGFTVNVNDTLDQVFTPRDHSLLQQWKAYFQPANREIALSVWLDKDKLALILNPMLNSIERPATDASFKIEDGEVLLIPDQKGRKVNYEQIYNDLVQAIRNGKELKIALKTDELEAGTTLQEIEALKINGKIGEFTTYFDGENTNRRMNIKLAADKINNLMLKPGQEFSFNQTVGARTAAAGFRPARVIVGNEFDEALGGGICQVSTTLYNAILLANLTLVERHNHSLAVSYVPLGRDAAVAWDLLDFKFKNTLPGHAYLRTNTGRNYITVQVYGETKTKQDVTIRSWVTETVEADPIIKEDSSLAPGEETVVDAGYKGFKAQAERIIRDNGEIVGREALPASRYYPKAKIIHVGPSEEKAMSKEEVNSSIEEKPDHSKKEQEQKQEEYVQTEF</sequence>
<dbReference type="AlphaFoldDB" id="F6DSM4"/>
<feature type="transmembrane region" description="Helical" evidence="4">
    <location>
        <begin position="12"/>
        <end position="32"/>
    </location>
</feature>
<organism evidence="6 7">
    <name type="scientific">Desulforamulus ruminis (strain ATCC 23193 / DSM 2154 / NCIMB 8452 / DL)</name>
    <name type="common">Desulfotomaculum ruminis</name>
    <dbReference type="NCBI Taxonomy" id="696281"/>
    <lineage>
        <taxon>Bacteria</taxon>
        <taxon>Bacillati</taxon>
        <taxon>Bacillota</taxon>
        <taxon>Clostridia</taxon>
        <taxon>Eubacteriales</taxon>
        <taxon>Peptococcaceae</taxon>
        <taxon>Desulforamulus</taxon>
    </lineage>
</organism>
<keyword evidence="1" id="KW-0732">Signal</keyword>
<proteinExistence type="predicted"/>
<dbReference type="eggNOG" id="COG2720">
    <property type="taxonomic scope" value="Bacteria"/>
</dbReference>
<reference evidence="6 7" key="2">
    <citation type="journal article" date="2012" name="Stand. Genomic Sci.">
        <title>Complete genome sequence of the sulfate-reducing firmicute Desulfotomaculum ruminis type strain (DL(T)).</title>
        <authorList>
            <person name="Spring S."/>
            <person name="Visser M."/>
            <person name="Lu M."/>
            <person name="Copeland A."/>
            <person name="Lapidus A."/>
            <person name="Lucas S."/>
            <person name="Cheng J.F."/>
            <person name="Han C."/>
            <person name="Tapia R."/>
            <person name="Goodwin L.A."/>
            <person name="Pitluck S."/>
            <person name="Ivanova N."/>
            <person name="Land M."/>
            <person name="Hauser L."/>
            <person name="Larimer F."/>
            <person name="Rohde M."/>
            <person name="Goker M."/>
            <person name="Detter J.C."/>
            <person name="Kyrpides N.C."/>
            <person name="Woyke T."/>
            <person name="Schaap P.J."/>
            <person name="Plugge C.M."/>
            <person name="Muyzer G."/>
            <person name="Kuever J."/>
            <person name="Pereira I.A."/>
            <person name="Parshina S.N."/>
            <person name="Bernier-Latmani R."/>
            <person name="Stams A.J."/>
            <person name="Klenk H.P."/>
        </authorList>
    </citation>
    <scope>NUCLEOTIDE SEQUENCE [LARGE SCALE GENOMIC DNA]</scope>
    <source>
        <strain evidence="7">ATCC 23193 / DSM 2154 / NCIB 8452 / DL</strain>
    </source>
</reference>
<dbReference type="PANTHER" id="PTHR35788">
    <property type="entry name" value="EXPORTED PROTEIN-RELATED"/>
    <property type="match status" value="1"/>
</dbReference>
<evidence type="ECO:0000256" key="1">
    <source>
        <dbReference type="ARBA" id="ARBA00022729"/>
    </source>
</evidence>
<dbReference type="InterPro" id="IPR052913">
    <property type="entry name" value="Glycopeptide_resist_protein"/>
</dbReference>
<dbReference type="OrthoDB" id="9797191at2"/>
<evidence type="ECO:0000256" key="2">
    <source>
        <dbReference type="SAM" id="Coils"/>
    </source>
</evidence>
<dbReference type="PROSITE" id="PS51109">
    <property type="entry name" value="G5"/>
    <property type="match status" value="1"/>
</dbReference>
<dbReference type="EMBL" id="CP002780">
    <property type="protein sequence ID" value="AEG61114.1"/>
    <property type="molecule type" value="Genomic_DNA"/>
</dbReference>
<dbReference type="SMART" id="SM01208">
    <property type="entry name" value="G5"/>
    <property type="match status" value="1"/>
</dbReference>
<keyword evidence="4" id="KW-0812">Transmembrane</keyword>
<feature type="domain" description="G5" evidence="5">
    <location>
        <begin position="370"/>
        <end position="450"/>
    </location>
</feature>
<dbReference type="Gene3D" id="2.20.230.10">
    <property type="entry name" value="Resuscitation-promoting factor rpfb"/>
    <property type="match status" value="1"/>
</dbReference>
<evidence type="ECO:0000259" key="5">
    <source>
        <dbReference type="PROSITE" id="PS51109"/>
    </source>
</evidence>
<evidence type="ECO:0000256" key="4">
    <source>
        <dbReference type="SAM" id="Phobius"/>
    </source>
</evidence>
<protein>
    <submittedName>
        <fullName evidence="6">VanW family protein</fullName>
    </submittedName>
</protein>
<dbReference type="Pfam" id="PF04294">
    <property type="entry name" value="VanW"/>
    <property type="match status" value="1"/>
</dbReference>
<dbReference type="Pfam" id="PF07501">
    <property type="entry name" value="G5"/>
    <property type="match status" value="1"/>
</dbReference>
<keyword evidence="4" id="KW-0472">Membrane</keyword>
<dbReference type="RefSeq" id="WP_013842866.1">
    <property type="nucleotide sequence ID" value="NC_015589.1"/>
</dbReference>